<organism evidence="1 2">
    <name type="scientific">Salix dunnii</name>
    <dbReference type="NCBI Taxonomy" id="1413687"/>
    <lineage>
        <taxon>Eukaryota</taxon>
        <taxon>Viridiplantae</taxon>
        <taxon>Streptophyta</taxon>
        <taxon>Embryophyta</taxon>
        <taxon>Tracheophyta</taxon>
        <taxon>Spermatophyta</taxon>
        <taxon>Magnoliopsida</taxon>
        <taxon>eudicotyledons</taxon>
        <taxon>Gunneridae</taxon>
        <taxon>Pentapetalae</taxon>
        <taxon>rosids</taxon>
        <taxon>fabids</taxon>
        <taxon>Malpighiales</taxon>
        <taxon>Salicaceae</taxon>
        <taxon>Saliceae</taxon>
        <taxon>Salix</taxon>
    </lineage>
</organism>
<dbReference type="AlphaFoldDB" id="A0A835J1M7"/>
<sequence length="327" mass="36125">MEGVPLSSMDDAVNQLDLETFNMSELPWLPPEVVPVNQRFMLCNDQGGQNMVVDNDVINVSFQQTTQFPPSVPQTMVTTHALFISSAEIMGVWSSLEEVLVNQSSTGQNMLVDNNDSTQQTTQFPPHNHQVSGDHDLLNLNCYDSTFFEPTSSSRVQREDQVVEAEVGEERISSHAVAGNDIVSMTGMRAQEDRVFEGALESRLMTEPLDRAFEQSNLAGTAGRTQVGVQGTEQGAWEERIQSHSQAENAMEDTGEGSFRHDAFQTIPRTEQVQHLERRSSWDAGRMQEGVQVMENTVTLGVDAHESRGEAAQGIDLVGQLVDGRRG</sequence>
<name>A0A835J1M7_9ROSI</name>
<evidence type="ECO:0000313" key="2">
    <source>
        <dbReference type="Proteomes" id="UP000657918"/>
    </source>
</evidence>
<dbReference type="EMBL" id="JADGMS010000019">
    <property type="protein sequence ID" value="KAF9661053.1"/>
    <property type="molecule type" value="Genomic_DNA"/>
</dbReference>
<comment type="caution">
    <text evidence="1">The sequence shown here is derived from an EMBL/GenBank/DDBJ whole genome shotgun (WGS) entry which is preliminary data.</text>
</comment>
<reference evidence="1 2" key="1">
    <citation type="submission" date="2020-10" db="EMBL/GenBank/DDBJ databases">
        <title>Plant Genome Project.</title>
        <authorList>
            <person name="Zhang R.-G."/>
        </authorList>
    </citation>
    <scope>NUCLEOTIDE SEQUENCE [LARGE SCALE GENOMIC DNA]</scope>
    <source>
        <strain evidence="1">FAFU-HL-1</strain>
        <tissue evidence="1">Leaf</tissue>
    </source>
</reference>
<protein>
    <submittedName>
        <fullName evidence="1">Uncharacterized protein</fullName>
    </submittedName>
</protein>
<keyword evidence="2" id="KW-1185">Reference proteome</keyword>
<dbReference type="Proteomes" id="UP000657918">
    <property type="component" value="Unassembled WGS sequence"/>
</dbReference>
<gene>
    <name evidence="1" type="ORF">SADUNF_Sadunf19G0027900</name>
</gene>
<accession>A0A835J1M7</accession>
<evidence type="ECO:0000313" key="1">
    <source>
        <dbReference type="EMBL" id="KAF9661053.1"/>
    </source>
</evidence>
<dbReference type="OrthoDB" id="855706at2759"/>
<proteinExistence type="predicted"/>